<dbReference type="Proteomes" id="UP000789366">
    <property type="component" value="Unassembled WGS sequence"/>
</dbReference>
<organism evidence="1 2">
    <name type="scientific">Cetraspora pellucida</name>
    <dbReference type="NCBI Taxonomy" id="1433469"/>
    <lineage>
        <taxon>Eukaryota</taxon>
        <taxon>Fungi</taxon>
        <taxon>Fungi incertae sedis</taxon>
        <taxon>Mucoromycota</taxon>
        <taxon>Glomeromycotina</taxon>
        <taxon>Glomeromycetes</taxon>
        <taxon>Diversisporales</taxon>
        <taxon>Gigasporaceae</taxon>
        <taxon>Cetraspora</taxon>
    </lineage>
</organism>
<evidence type="ECO:0000313" key="2">
    <source>
        <dbReference type="Proteomes" id="UP000789366"/>
    </source>
</evidence>
<proteinExistence type="predicted"/>
<name>A0ACA9P1G4_9GLOM</name>
<keyword evidence="2" id="KW-1185">Reference proteome</keyword>
<evidence type="ECO:0000313" key="1">
    <source>
        <dbReference type="EMBL" id="CAG8685139.1"/>
    </source>
</evidence>
<accession>A0ACA9P1G4</accession>
<gene>
    <name evidence="1" type="ORF">SPELUC_LOCUS10376</name>
</gene>
<protein>
    <submittedName>
        <fullName evidence="1">15163_t:CDS:1</fullName>
    </submittedName>
</protein>
<sequence>MSDPEFTGQTKDRLANKKVRELVRNATNELTTNFLKNHPSAAEVISRQVISNAQTRLKLAEQEELLRGASQTRVDVPEGLFPCISKDTELNELRVIEGQSAAGTGLGARVAELQALYAIQGKIINVEKSEEGKILKNKEVRGLINSLGFNVGEATRNYYNRFQEEKIIPAHTPLTREQVTTLVTKTKQDLLKKLRFGKVIIMADADPDGCHIECLLLTLFARYFRYLIEEHQSYRQANKGTAGRLQRIKGLGEMNAPELKETVMSIKKRCLHELLFPNPPSIGEIIKELMGEKSEPRKKYLESGEHKNAQLKVVEASDVPSPAGERVLARLDFGQALLTKFLEYAYKVVEERALPQLQDGLKPVQRRILYTFHELGLLPEKAHRKSAKVVGDVIGRFHPHGSIDGHPPAAMRYTEARLIDNYDETEKEPEVLPANLNLLLNGCSGIAVAMTTDIPPHNLGALVDTTTNLIRNPNLSIVELLQTLQGPDFPTGGIILEKENLLNIYEQGQGTIYVRANAEVVSSEPEKKRKDLIRITSLPYKVNKSKLVAKINQIIKSKSNTVEGLRSVADYSD</sequence>
<reference evidence="1" key="1">
    <citation type="submission" date="2021-06" db="EMBL/GenBank/DDBJ databases">
        <authorList>
            <person name="Kallberg Y."/>
            <person name="Tangrot J."/>
            <person name="Rosling A."/>
        </authorList>
    </citation>
    <scope>NUCLEOTIDE SEQUENCE</scope>
    <source>
        <strain evidence="1">28 12/20/2015</strain>
    </source>
</reference>
<dbReference type="EMBL" id="CAJVPW010019121">
    <property type="protein sequence ID" value="CAG8685139.1"/>
    <property type="molecule type" value="Genomic_DNA"/>
</dbReference>
<comment type="caution">
    <text evidence="1">The sequence shown here is derived from an EMBL/GenBank/DDBJ whole genome shotgun (WGS) entry which is preliminary data.</text>
</comment>